<keyword evidence="2" id="KW-1185">Reference proteome</keyword>
<organism evidence="1 2">
    <name type="scientific">Coemansia nantahalensis</name>
    <dbReference type="NCBI Taxonomy" id="2789366"/>
    <lineage>
        <taxon>Eukaryota</taxon>
        <taxon>Fungi</taxon>
        <taxon>Fungi incertae sedis</taxon>
        <taxon>Zoopagomycota</taxon>
        <taxon>Kickxellomycotina</taxon>
        <taxon>Kickxellomycetes</taxon>
        <taxon>Kickxellales</taxon>
        <taxon>Kickxellaceae</taxon>
        <taxon>Coemansia</taxon>
    </lineage>
</organism>
<feature type="non-terminal residue" evidence="1">
    <location>
        <position position="330"/>
    </location>
</feature>
<dbReference type="EMBL" id="JANBUJ010004152">
    <property type="protein sequence ID" value="KAJ2758308.1"/>
    <property type="molecule type" value="Genomic_DNA"/>
</dbReference>
<accession>A0ACC1JJ03</accession>
<gene>
    <name evidence="1" type="ORF">IWQ57_006866</name>
</gene>
<proteinExistence type="predicted"/>
<name>A0ACC1JJ03_9FUNG</name>
<sequence length="330" mass="34174">VAGTVDALARTGRAEVRALFFQSAALAPALGHLVAMARLDRRYLAPLLAMVNAIVESAGGGLRAQPAAASLFESRDYGQADSLRDGNAPAPSIVDELFDIVLSGIEDAADTVPRFALPPAEWLDAGLLDVVPGAAKAARRAEPARPPWPRVSSEERGAGWFVSCGAEHRRQIHLFVRLALATPPGEPPAAQAVCWRQELADAAAQVLGAFLVPAGLDSPNARIGDPFGAARVAADTDDPAAYLRALQARHPAAAALPSVLGAYYWAVRPVVALLADVAPLEARRAGSGSAAGGELAEIMRWAESVCAGLASGPAALLGEALFDDVCHIIA</sequence>
<reference evidence="1" key="1">
    <citation type="submission" date="2022-07" db="EMBL/GenBank/DDBJ databases">
        <title>Phylogenomic reconstructions and comparative analyses of Kickxellomycotina fungi.</title>
        <authorList>
            <person name="Reynolds N.K."/>
            <person name="Stajich J.E."/>
            <person name="Barry K."/>
            <person name="Grigoriev I.V."/>
            <person name="Crous P."/>
            <person name="Smith M.E."/>
        </authorList>
    </citation>
    <scope>NUCLEOTIDE SEQUENCE</scope>
    <source>
        <strain evidence="1">CBS 109366</strain>
    </source>
</reference>
<comment type="caution">
    <text evidence="1">The sequence shown here is derived from an EMBL/GenBank/DDBJ whole genome shotgun (WGS) entry which is preliminary data.</text>
</comment>
<dbReference type="Proteomes" id="UP001140234">
    <property type="component" value="Unassembled WGS sequence"/>
</dbReference>
<protein>
    <submittedName>
        <fullName evidence="1">Uncharacterized protein</fullName>
    </submittedName>
</protein>
<feature type="non-terminal residue" evidence="1">
    <location>
        <position position="1"/>
    </location>
</feature>
<evidence type="ECO:0000313" key="1">
    <source>
        <dbReference type="EMBL" id="KAJ2758308.1"/>
    </source>
</evidence>
<evidence type="ECO:0000313" key="2">
    <source>
        <dbReference type="Proteomes" id="UP001140234"/>
    </source>
</evidence>